<dbReference type="InterPro" id="IPR002889">
    <property type="entry name" value="WSC_carb-bd"/>
</dbReference>
<name>A0A1B9GV08_9TREE</name>
<evidence type="ECO:0000256" key="1">
    <source>
        <dbReference type="SAM" id="MobiDB-lite"/>
    </source>
</evidence>
<dbReference type="SMART" id="SM00321">
    <property type="entry name" value="WSC"/>
    <property type="match status" value="3"/>
</dbReference>
<dbReference type="EMBL" id="KV700123">
    <property type="protein sequence ID" value="OCF34866.1"/>
    <property type="molecule type" value="Genomic_DNA"/>
</dbReference>
<keyword evidence="5" id="KW-1185">Reference proteome</keyword>
<reference evidence="5" key="2">
    <citation type="submission" date="2013-12" db="EMBL/GenBank/DDBJ databases">
        <title>Evolution of pathogenesis and genome organization in the Tremellales.</title>
        <authorList>
            <person name="Cuomo C."/>
            <person name="Litvintseva A."/>
            <person name="Heitman J."/>
            <person name="Chen Y."/>
            <person name="Sun S."/>
            <person name="Springer D."/>
            <person name="Dromer F."/>
            <person name="Young S."/>
            <person name="Zeng Q."/>
            <person name="Chapman S."/>
            <person name="Gujja S."/>
            <person name="Saif S."/>
            <person name="Birren B."/>
        </authorList>
    </citation>
    <scope>NUCLEOTIDE SEQUENCE [LARGE SCALE GENOMIC DNA]</scope>
    <source>
        <strain evidence="5">BCC8398</strain>
    </source>
</reference>
<feature type="domain" description="WSC" evidence="3">
    <location>
        <begin position="370"/>
        <end position="466"/>
    </location>
</feature>
<dbReference type="PANTHER" id="PTHR43662:SF3">
    <property type="entry name" value="DOMAIN PROTEIN, PUTATIVE (AFU_ORTHOLOGUE AFUA_6G11970)-RELATED"/>
    <property type="match status" value="1"/>
</dbReference>
<dbReference type="STRING" id="1296120.A0A1B9GV08"/>
<dbReference type="PANTHER" id="PTHR43662">
    <property type="match status" value="1"/>
</dbReference>
<keyword evidence="2" id="KW-0732">Signal</keyword>
<organism evidence="4 5">
    <name type="scientific">Kwoniella heveanensis BCC8398</name>
    <dbReference type="NCBI Taxonomy" id="1296120"/>
    <lineage>
        <taxon>Eukaryota</taxon>
        <taxon>Fungi</taxon>
        <taxon>Dikarya</taxon>
        <taxon>Basidiomycota</taxon>
        <taxon>Agaricomycotina</taxon>
        <taxon>Tremellomycetes</taxon>
        <taxon>Tremellales</taxon>
        <taxon>Cryptococcaceae</taxon>
        <taxon>Kwoniella</taxon>
    </lineage>
</organism>
<dbReference type="Pfam" id="PF01822">
    <property type="entry name" value="WSC"/>
    <property type="match status" value="3"/>
</dbReference>
<gene>
    <name evidence="4" type="ORF">I316_03412</name>
</gene>
<proteinExistence type="predicted"/>
<dbReference type="AlphaFoldDB" id="A0A1B9GV08"/>
<evidence type="ECO:0000313" key="5">
    <source>
        <dbReference type="Proteomes" id="UP000092666"/>
    </source>
</evidence>
<dbReference type="InterPro" id="IPR018535">
    <property type="entry name" value="DUF1996"/>
</dbReference>
<feature type="signal peptide" evidence="2">
    <location>
        <begin position="1"/>
        <end position="21"/>
    </location>
</feature>
<sequence length="1052" mass="106667">MFFQTLFSLLPALAALPAANAYFILSHPVLETTRLDPIVNPGGIGAHVHSVVGGNNFDKSMTYESTQASTCTTASVTADKSNYWTPQLYYYNPTDESYQAIPVAYVNTYYLPRYSPGETTVQAFPDGLRMVSGDPNRRTYDGDADSNAVTYVCLDYSGSHSGDPEWAERNSFFNHNCPSGMRAQIFFRSCWDGVNLDSDDHMSHMAWPSGGVNGGSCPSTHPVRLVSLFYEFIYQVQNFPYNNGSVPTWVYANGDTTGYGMHGDFLNGWPSLVNGTNVLQQALDGCNDNNGVGGVLSACPPFVPYIDSAQANACKPLNDQVNEDVGFGHSISQLPGNNPIWIGEGSKPTYDNYTDDNLTYTDFKSVIPTGYTETGCIAEGTSGRALNGASFSNANMTRGACVSWCQDRGYPLAGIEYGQECYCDFAIRNGASNTTLLSSDKCGMACANNTNENCGGSSTLTLFNNPALYPVSKLPTGWTSNGCMTEGNGQRALNQYSFASSSMTQELCMTTCQTKGYTYAGIEYSSECYCGNSFTSGSVAAASGCSMTCSGNNMQTCGGGSRLTTFKYSNATVAASSSAAASTSTSASASASASSSKASSSTSSAVSTSSAKASASSSSSVVVSSSAAASSSTSKAVSSISSSSSVAKGKSSSVVVSSAAATTTASSKLSSTSKPASSSAKPSTSSIKPSSSSSSIKPSSSSSTIKSTSTVKPSSSSSVVKTTSTAKSSTSSSVAKTTSSSSAAVKTTSTTTNKSTTKLVSSSSSSTVITKSTSSSAAAISSTAPAPAVKIASNQKASSSAAASSSAVASSSASASASSSSAAAAKSSSSSSVVASTSTSSAAASSSISSSVAKSSTSSAAASSSSSSSAAKSSTSSSAAASSTSSAAASSSSTSSSAAVSSTSSAAKSSTSSSVAASSTSASASAASQSAVAGYVGCFKDTSGGRHLSGGYTAGSNMNNKVCTAYCQSKGFAYAGTEYAQECYCGQTLNLALSIAEAKCNTPCRSNSYTNGTVEKCGGGMILSIYSTGLDTGTTINSYPTTNQRRSAKFRL</sequence>
<feature type="region of interest" description="Disordered" evidence="1">
    <location>
        <begin position="666"/>
        <end position="763"/>
    </location>
</feature>
<dbReference type="PROSITE" id="PS51212">
    <property type="entry name" value="WSC"/>
    <property type="match status" value="3"/>
</dbReference>
<dbReference type="OrthoDB" id="74764at2759"/>
<dbReference type="Pfam" id="PF09362">
    <property type="entry name" value="DUF1996"/>
    <property type="match status" value="1"/>
</dbReference>
<reference evidence="4 5" key="1">
    <citation type="submission" date="2013-07" db="EMBL/GenBank/DDBJ databases">
        <title>The Genome Sequence of Cryptococcus heveanensis BCC8398.</title>
        <authorList>
            <consortium name="The Broad Institute Genome Sequencing Platform"/>
            <person name="Cuomo C."/>
            <person name="Litvintseva A."/>
            <person name="Chen Y."/>
            <person name="Heitman J."/>
            <person name="Sun S."/>
            <person name="Springer D."/>
            <person name="Dromer F."/>
            <person name="Young S.K."/>
            <person name="Zeng Q."/>
            <person name="Gargeya S."/>
            <person name="Fitzgerald M."/>
            <person name="Abouelleil A."/>
            <person name="Alvarado L."/>
            <person name="Berlin A.M."/>
            <person name="Chapman S.B."/>
            <person name="Dewar J."/>
            <person name="Goldberg J."/>
            <person name="Griggs A."/>
            <person name="Gujja S."/>
            <person name="Hansen M."/>
            <person name="Howarth C."/>
            <person name="Imamovic A."/>
            <person name="Larimer J."/>
            <person name="McCowan C."/>
            <person name="Murphy C."/>
            <person name="Pearson M."/>
            <person name="Priest M."/>
            <person name="Roberts A."/>
            <person name="Saif S."/>
            <person name="Shea T."/>
            <person name="Sykes S."/>
            <person name="Wortman J."/>
            <person name="Nusbaum C."/>
            <person name="Birren B."/>
        </authorList>
    </citation>
    <scope>NUCLEOTIDE SEQUENCE [LARGE SCALE GENOMIC DNA]</scope>
    <source>
        <strain evidence="4 5">BCC8398</strain>
    </source>
</reference>
<feature type="domain" description="WSC" evidence="3">
    <location>
        <begin position="932"/>
        <end position="1029"/>
    </location>
</feature>
<evidence type="ECO:0000259" key="3">
    <source>
        <dbReference type="PROSITE" id="PS51212"/>
    </source>
</evidence>
<dbReference type="Proteomes" id="UP000092666">
    <property type="component" value="Unassembled WGS sequence"/>
</dbReference>
<evidence type="ECO:0000256" key="2">
    <source>
        <dbReference type="SAM" id="SignalP"/>
    </source>
</evidence>
<evidence type="ECO:0000313" key="4">
    <source>
        <dbReference type="EMBL" id="OCF34866.1"/>
    </source>
</evidence>
<feature type="domain" description="WSC" evidence="3">
    <location>
        <begin position="477"/>
        <end position="569"/>
    </location>
</feature>
<feature type="chain" id="PRO_5008627412" description="WSC domain-containing protein" evidence="2">
    <location>
        <begin position="22"/>
        <end position="1052"/>
    </location>
</feature>
<protein>
    <recommendedName>
        <fullName evidence="3">WSC domain-containing protein</fullName>
    </recommendedName>
</protein>
<accession>A0A1B9GV08</accession>